<comment type="subcellular location">
    <subcellularLocation>
        <location evidence="1">Membrane</location>
        <topology evidence="1">Lipid-anchor</topology>
        <topology evidence="1">GPI-anchor</topology>
    </subcellularLocation>
    <subcellularLocation>
        <location evidence="2">Secreted</location>
    </subcellularLocation>
</comment>
<evidence type="ECO:0000256" key="10">
    <source>
        <dbReference type="SAM" id="SignalP"/>
    </source>
</evidence>
<feature type="binding site" description="axial binding residue" evidence="9">
    <location>
        <position position="50"/>
    </location>
    <ligand>
        <name>heme</name>
        <dbReference type="ChEBI" id="CHEBI:30413"/>
    </ligand>
    <ligandPart>
        <name>Fe</name>
        <dbReference type="ChEBI" id="CHEBI:18248"/>
    </ligandPart>
</feature>
<keyword evidence="8" id="KW-0449">Lipoprotein</keyword>
<evidence type="ECO:0000313" key="13">
    <source>
        <dbReference type="Proteomes" id="UP000033710"/>
    </source>
</evidence>
<comment type="caution">
    <text evidence="9">Lacks conserved residue(s) required for the propagation of feature annotation.</text>
</comment>
<evidence type="ECO:0000256" key="2">
    <source>
        <dbReference type="ARBA" id="ARBA00004613"/>
    </source>
</evidence>
<keyword evidence="5" id="KW-0325">Glycoprotein</keyword>
<name>A0A0F2M438_SPOSC</name>
<dbReference type="VEuPathDB" id="FungiDB:SPSK_04654"/>
<dbReference type="GeneID" id="27666731"/>
<reference evidence="12 13" key="2">
    <citation type="journal article" date="2015" name="Eukaryot. Cell">
        <title>Asexual propagation of a virulent clone complex in a human and feline outbreak of sporotrichosis.</title>
        <authorList>
            <person name="Teixeira Mde M."/>
            <person name="Rodrigues A.M."/>
            <person name="Tsui C.K."/>
            <person name="de Almeida L.G."/>
            <person name="Van Diepeningen A.D."/>
            <person name="van den Ende B.G."/>
            <person name="Fernandes G.F."/>
            <person name="Kano R."/>
            <person name="Hamelin R.C."/>
            <person name="Lopes-Bezerra L.M."/>
            <person name="Vasconcelos A.T."/>
            <person name="de Hoog S."/>
            <person name="de Camargo Z.P."/>
            <person name="Felipe M.S."/>
        </authorList>
    </citation>
    <scope>NUCLEOTIDE SEQUENCE [LARGE SCALE GENOMIC DNA]</scope>
    <source>
        <strain evidence="12 13">1099-18</strain>
    </source>
</reference>
<evidence type="ECO:0000256" key="3">
    <source>
        <dbReference type="ARBA" id="ARBA00010031"/>
    </source>
</evidence>
<proteinExistence type="inferred from homology"/>
<evidence type="ECO:0000259" key="11">
    <source>
        <dbReference type="PROSITE" id="PS52012"/>
    </source>
</evidence>
<accession>A0A0F2M438</accession>
<evidence type="ECO:0000256" key="8">
    <source>
        <dbReference type="ARBA" id="ARBA00023288"/>
    </source>
</evidence>
<dbReference type="Proteomes" id="UP000033710">
    <property type="component" value="Unassembled WGS sequence"/>
</dbReference>
<keyword evidence="5" id="KW-0336">GPI-anchor</keyword>
<dbReference type="SMART" id="SM00747">
    <property type="entry name" value="CFEM"/>
    <property type="match status" value="1"/>
</dbReference>
<dbReference type="GO" id="GO:0046872">
    <property type="term" value="F:metal ion binding"/>
    <property type="evidence" value="ECO:0007669"/>
    <property type="project" value="UniProtKB-UniRule"/>
</dbReference>
<organism evidence="12 13">
    <name type="scientific">Sporothrix schenckii 1099-18</name>
    <dbReference type="NCBI Taxonomy" id="1397361"/>
    <lineage>
        <taxon>Eukaryota</taxon>
        <taxon>Fungi</taxon>
        <taxon>Dikarya</taxon>
        <taxon>Ascomycota</taxon>
        <taxon>Pezizomycotina</taxon>
        <taxon>Sordariomycetes</taxon>
        <taxon>Sordariomycetidae</taxon>
        <taxon>Ophiostomatales</taxon>
        <taxon>Ophiostomataceae</taxon>
        <taxon>Sporothrix</taxon>
    </lineage>
</organism>
<keyword evidence="9" id="KW-0479">Metal-binding</keyword>
<feature type="chain" id="PRO_5012904242" description="CFEM domain-containing protein" evidence="10">
    <location>
        <begin position="16"/>
        <end position="100"/>
    </location>
</feature>
<sequence length="100" mass="9742">MQLSLFFSVVAGAVAVSAACAPDPAHPFPACAADCMATAIAAIGCTSATDYECQCKNFDKLHSSAGDCITKACGATAADVATAAEALCKSCGPPPAAASP</sequence>
<dbReference type="KEGG" id="ssck:SPSK_04654"/>
<dbReference type="InterPro" id="IPR008427">
    <property type="entry name" value="Extracellular_membr_CFEM_dom"/>
</dbReference>
<feature type="signal peptide" evidence="10">
    <location>
        <begin position="1"/>
        <end position="15"/>
    </location>
</feature>
<dbReference type="GO" id="GO:0098552">
    <property type="term" value="C:side of membrane"/>
    <property type="evidence" value="ECO:0007669"/>
    <property type="project" value="UniProtKB-KW"/>
</dbReference>
<protein>
    <recommendedName>
        <fullName evidence="11">CFEM domain-containing protein</fullName>
    </recommendedName>
</protein>
<dbReference type="Pfam" id="PF05730">
    <property type="entry name" value="CFEM"/>
    <property type="match status" value="1"/>
</dbReference>
<dbReference type="PROSITE" id="PS52012">
    <property type="entry name" value="CFEM"/>
    <property type="match status" value="1"/>
</dbReference>
<evidence type="ECO:0000256" key="9">
    <source>
        <dbReference type="PROSITE-ProRule" id="PRU01356"/>
    </source>
</evidence>
<evidence type="ECO:0000256" key="4">
    <source>
        <dbReference type="ARBA" id="ARBA00022525"/>
    </source>
</evidence>
<comment type="similarity">
    <text evidence="3">Belongs to the RBT5 family.</text>
</comment>
<comment type="caution">
    <text evidence="12">The sequence shown here is derived from an EMBL/GenBank/DDBJ whole genome shotgun (WGS) entry which is preliminary data.</text>
</comment>
<dbReference type="RefSeq" id="XP_016586236.1">
    <property type="nucleotide sequence ID" value="XM_016731454.1"/>
</dbReference>
<evidence type="ECO:0000313" key="12">
    <source>
        <dbReference type="EMBL" id="KJR83560.1"/>
    </source>
</evidence>
<evidence type="ECO:0000256" key="6">
    <source>
        <dbReference type="ARBA" id="ARBA00022729"/>
    </source>
</evidence>
<keyword evidence="6 10" id="KW-0732">Signal</keyword>
<keyword evidence="4" id="KW-0964">Secreted</keyword>
<keyword evidence="5" id="KW-0472">Membrane</keyword>
<keyword evidence="9" id="KW-0349">Heme</keyword>
<keyword evidence="7" id="KW-1015">Disulfide bond</keyword>
<evidence type="ECO:0000256" key="5">
    <source>
        <dbReference type="ARBA" id="ARBA00022622"/>
    </source>
</evidence>
<evidence type="ECO:0000256" key="1">
    <source>
        <dbReference type="ARBA" id="ARBA00004589"/>
    </source>
</evidence>
<dbReference type="GO" id="GO:0005576">
    <property type="term" value="C:extracellular region"/>
    <property type="evidence" value="ECO:0007669"/>
    <property type="project" value="UniProtKB-SubCell"/>
</dbReference>
<evidence type="ECO:0000256" key="7">
    <source>
        <dbReference type="ARBA" id="ARBA00023157"/>
    </source>
</evidence>
<dbReference type="EMBL" id="AXCR01000010">
    <property type="protein sequence ID" value="KJR83560.1"/>
    <property type="molecule type" value="Genomic_DNA"/>
</dbReference>
<reference evidence="12 13" key="1">
    <citation type="journal article" date="2014" name="BMC Genomics">
        <title>Comparative genomics of the major fungal agents of human and animal Sporotrichosis: Sporothrix schenckii and Sporothrix brasiliensis.</title>
        <authorList>
            <person name="Teixeira M.M."/>
            <person name="de Almeida L.G."/>
            <person name="Kubitschek-Barreira P."/>
            <person name="Alves F.L."/>
            <person name="Kioshima E.S."/>
            <person name="Abadio A.K."/>
            <person name="Fernandes L."/>
            <person name="Derengowski L.S."/>
            <person name="Ferreira K.S."/>
            <person name="Souza R.C."/>
            <person name="Ruiz J.C."/>
            <person name="de Andrade N.C."/>
            <person name="Paes H.C."/>
            <person name="Nicola A.M."/>
            <person name="Albuquerque P."/>
            <person name="Gerber A.L."/>
            <person name="Martins V.P."/>
            <person name="Peconick L.D."/>
            <person name="Neto A.V."/>
            <person name="Chaucanez C.B."/>
            <person name="Silva P.A."/>
            <person name="Cunha O.L."/>
            <person name="de Oliveira F.F."/>
            <person name="dos Santos T.C."/>
            <person name="Barros A.L."/>
            <person name="Soares M.A."/>
            <person name="de Oliveira L.M."/>
            <person name="Marini M.M."/>
            <person name="Villalobos-Duno H."/>
            <person name="Cunha M.M."/>
            <person name="de Hoog S."/>
            <person name="da Silveira J.F."/>
            <person name="Henrissat B."/>
            <person name="Nino-Vega G.A."/>
            <person name="Cisalpino P.S."/>
            <person name="Mora-Montes H.M."/>
            <person name="Almeida S.R."/>
            <person name="Stajich J.E."/>
            <person name="Lopes-Bezerra L.M."/>
            <person name="Vasconcelos A.T."/>
            <person name="Felipe M.S."/>
        </authorList>
    </citation>
    <scope>NUCLEOTIDE SEQUENCE [LARGE SCALE GENOMIC DNA]</scope>
    <source>
        <strain evidence="12 13">1099-18</strain>
    </source>
</reference>
<dbReference type="AlphaFoldDB" id="A0A0F2M438"/>
<keyword evidence="9" id="KW-0408">Iron</keyword>
<gene>
    <name evidence="12" type="ORF">SPSK_04654</name>
</gene>
<feature type="domain" description="CFEM" evidence="11">
    <location>
        <begin position="1"/>
        <end position="100"/>
    </location>
</feature>